<gene>
    <name evidence="2" type="ORF">AAFF_G00335580</name>
</gene>
<dbReference type="AlphaFoldDB" id="A0AAD7SLN1"/>
<feature type="region of interest" description="Disordered" evidence="1">
    <location>
        <begin position="65"/>
        <end position="96"/>
    </location>
</feature>
<evidence type="ECO:0000313" key="2">
    <source>
        <dbReference type="EMBL" id="KAJ8404695.1"/>
    </source>
</evidence>
<feature type="compositionally biased region" description="Basic and acidic residues" evidence="1">
    <location>
        <begin position="84"/>
        <end position="96"/>
    </location>
</feature>
<accession>A0AAD7SLN1</accession>
<name>A0AAD7SLN1_9TELE</name>
<keyword evidence="3" id="KW-1185">Reference proteome</keyword>
<evidence type="ECO:0000313" key="3">
    <source>
        <dbReference type="Proteomes" id="UP001221898"/>
    </source>
</evidence>
<dbReference type="EMBL" id="JAINUG010000052">
    <property type="protein sequence ID" value="KAJ8404695.1"/>
    <property type="molecule type" value="Genomic_DNA"/>
</dbReference>
<proteinExistence type="predicted"/>
<organism evidence="2 3">
    <name type="scientific">Aldrovandia affinis</name>
    <dbReference type="NCBI Taxonomy" id="143900"/>
    <lineage>
        <taxon>Eukaryota</taxon>
        <taxon>Metazoa</taxon>
        <taxon>Chordata</taxon>
        <taxon>Craniata</taxon>
        <taxon>Vertebrata</taxon>
        <taxon>Euteleostomi</taxon>
        <taxon>Actinopterygii</taxon>
        <taxon>Neopterygii</taxon>
        <taxon>Teleostei</taxon>
        <taxon>Notacanthiformes</taxon>
        <taxon>Halosauridae</taxon>
        <taxon>Aldrovandia</taxon>
    </lineage>
</organism>
<protein>
    <submittedName>
        <fullName evidence="2">Uncharacterized protein</fullName>
    </submittedName>
</protein>
<comment type="caution">
    <text evidence="2">The sequence shown here is derived from an EMBL/GenBank/DDBJ whole genome shotgun (WGS) entry which is preliminary data.</text>
</comment>
<reference evidence="2" key="1">
    <citation type="journal article" date="2023" name="Science">
        <title>Genome structures resolve the early diversification of teleost fishes.</title>
        <authorList>
            <person name="Parey E."/>
            <person name="Louis A."/>
            <person name="Montfort J."/>
            <person name="Bouchez O."/>
            <person name="Roques C."/>
            <person name="Iampietro C."/>
            <person name="Lluch J."/>
            <person name="Castinel A."/>
            <person name="Donnadieu C."/>
            <person name="Desvignes T."/>
            <person name="Floi Bucao C."/>
            <person name="Jouanno E."/>
            <person name="Wen M."/>
            <person name="Mejri S."/>
            <person name="Dirks R."/>
            <person name="Jansen H."/>
            <person name="Henkel C."/>
            <person name="Chen W.J."/>
            <person name="Zahm M."/>
            <person name="Cabau C."/>
            <person name="Klopp C."/>
            <person name="Thompson A.W."/>
            <person name="Robinson-Rechavi M."/>
            <person name="Braasch I."/>
            <person name="Lecointre G."/>
            <person name="Bobe J."/>
            <person name="Postlethwait J.H."/>
            <person name="Berthelot C."/>
            <person name="Roest Crollius H."/>
            <person name="Guiguen Y."/>
        </authorList>
    </citation>
    <scope>NUCLEOTIDE SEQUENCE</scope>
    <source>
        <strain evidence="2">NC1722</strain>
    </source>
</reference>
<sequence>MMATKFSSVSMAEEERGRKEGNRGGFPKAGVGAPGAVSWASAQTPQLESRLCLCGSRNNCPRFGSKLMPNRTCGIPPAGSGRGEVGKIHSKEIAAH</sequence>
<dbReference type="Proteomes" id="UP001221898">
    <property type="component" value="Unassembled WGS sequence"/>
</dbReference>
<feature type="compositionally biased region" description="Polar residues" evidence="1">
    <location>
        <begin position="1"/>
        <end position="10"/>
    </location>
</feature>
<evidence type="ECO:0000256" key="1">
    <source>
        <dbReference type="SAM" id="MobiDB-lite"/>
    </source>
</evidence>
<feature type="region of interest" description="Disordered" evidence="1">
    <location>
        <begin position="1"/>
        <end position="40"/>
    </location>
</feature>
<feature type="compositionally biased region" description="Basic and acidic residues" evidence="1">
    <location>
        <begin position="13"/>
        <end position="22"/>
    </location>
</feature>